<feature type="non-terminal residue" evidence="1">
    <location>
        <position position="237"/>
    </location>
</feature>
<keyword evidence="2" id="KW-1185">Reference proteome</keyword>
<protein>
    <submittedName>
        <fullName evidence="1">308_t:CDS:1</fullName>
    </submittedName>
</protein>
<dbReference type="EMBL" id="CAJVQC010005094">
    <property type="protein sequence ID" value="CAG8549192.1"/>
    <property type="molecule type" value="Genomic_DNA"/>
</dbReference>
<proteinExistence type="predicted"/>
<evidence type="ECO:0000313" key="2">
    <source>
        <dbReference type="Proteomes" id="UP000789920"/>
    </source>
</evidence>
<comment type="caution">
    <text evidence="1">The sequence shown here is derived from an EMBL/GenBank/DDBJ whole genome shotgun (WGS) entry which is preliminary data.</text>
</comment>
<gene>
    <name evidence="1" type="ORF">RPERSI_LOCUS3886</name>
</gene>
<sequence>MVKRSTIIKTSNILAYFLFLSVSILWEFSVNQEKSPYTPAVINTYIGPVFFTYFIWVIIHLFLAGFVIYQVFELRDDLLDNGIQWYFVAVTLLNTLWLTLWHIDLIIISWLAIIVAAVLISAIYWNLKEKFRPKDKYELLFIHIPFSLYHAWIFVLTIITTFTLFTPKPNINDKGPTMVVLVFVIIGLILMEVIAIVYIERFKDVAGAAIIAWTLFGIAVEQTNILSHWIALALMVV</sequence>
<organism evidence="1 2">
    <name type="scientific">Racocetra persica</name>
    <dbReference type="NCBI Taxonomy" id="160502"/>
    <lineage>
        <taxon>Eukaryota</taxon>
        <taxon>Fungi</taxon>
        <taxon>Fungi incertae sedis</taxon>
        <taxon>Mucoromycota</taxon>
        <taxon>Glomeromycotina</taxon>
        <taxon>Glomeromycetes</taxon>
        <taxon>Diversisporales</taxon>
        <taxon>Gigasporaceae</taxon>
        <taxon>Racocetra</taxon>
    </lineage>
</organism>
<evidence type="ECO:0000313" key="1">
    <source>
        <dbReference type="EMBL" id="CAG8549192.1"/>
    </source>
</evidence>
<dbReference type="Proteomes" id="UP000789920">
    <property type="component" value="Unassembled WGS sequence"/>
</dbReference>
<reference evidence="1" key="1">
    <citation type="submission" date="2021-06" db="EMBL/GenBank/DDBJ databases">
        <authorList>
            <person name="Kallberg Y."/>
            <person name="Tangrot J."/>
            <person name="Rosling A."/>
        </authorList>
    </citation>
    <scope>NUCLEOTIDE SEQUENCE</scope>
    <source>
        <strain evidence="1">MA461A</strain>
    </source>
</reference>
<name>A0ACA9LYP3_9GLOM</name>
<accession>A0ACA9LYP3</accession>